<evidence type="ECO:0000313" key="2">
    <source>
        <dbReference type="EMBL" id="PWY57376.1"/>
    </source>
</evidence>
<evidence type="ECO:0000256" key="1">
    <source>
        <dbReference type="SAM" id="Phobius"/>
    </source>
</evidence>
<dbReference type="EMBL" id="QHJG01000002">
    <property type="protein sequence ID" value="PWY57376.1"/>
    <property type="molecule type" value="Genomic_DNA"/>
</dbReference>
<dbReference type="Proteomes" id="UP000247152">
    <property type="component" value="Unassembled WGS sequence"/>
</dbReference>
<sequence>MEVISLFCCEVMKNYENKANVIKLISNVDSIYFNVKVDFNFAEVEVILILSLNLKRQHSETNFKNVEVGVILIIGVYLISLLSKNDLDAMGVVVNLITAIIRSILLS</sequence>
<feature type="transmembrane region" description="Helical" evidence="1">
    <location>
        <begin position="89"/>
        <end position="106"/>
    </location>
</feature>
<comment type="caution">
    <text evidence="2">The sequence shown here is derived from an EMBL/GenBank/DDBJ whole genome shotgun (WGS) entry which is preliminary data.</text>
</comment>
<keyword evidence="1" id="KW-0812">Transmembrane</keyword>
<evidence type="ECO:0000313" key="3">
    <source>
        <dbReference type="Proteomes" id="UP000247152"/>
    </source>
</evidence>
<proteinExistence type="predicted"/>
<keyword evidence="1" id="KW-1133">Transmembrane helix</keyword>
<protein>
    <submittedName>
        <fullName evidence="2">Uncharacterized protein</fullName>
    </submittedName>
</protein>
<accession>A0A317U8X3</accession>
<dbReference type="AlphaFoldDB" id="A0A317U8X3"/>
<organism evidence="2 3">
    <name type="scientific">Legionella qingyii</name>
    <dbReference type="NCBI Taxonomy" id="2184757"/>
    <lineage>
        <taxon>Bacteria</taxon>
        <taxon>Pseudomonadati</taxon>
        <taxon>Pseudomonadota</taxon>
        <taxon>Gammaproteobacteria</taxon>
        <taxon>Legionellales</taxon>
        <taxon>Legionellaceae</taxon>
        <taxon>Legionella</taxon>
    </lineage>
</organism>
<gene>
    <name evidence="2" type="ORF">DGG96_01280</name>
</gene>
<keyword evidence="1" id="KW-0472">Membrane</keyword>
<feature type="transmembrane region" description="Helical" evidence="1">
    <location>
        <begin position="65"/>
        <end position="83"/>
    </location>
</feature>
<reference evidence="2 3" key="1">
    <citation type="submission" date="2018-05" db="EMBL/GenBank/DDBJ databases">
        <title>Legionella qingyii sp.nov., whole genome shotgun sequence.</title>
        <authorList>
            <person name="Wu H."/>
            <person name="Zhu Q."/>
            <person name="Hu C."/>
        </authorList>
    </citation>
    <scope>NUCLEOTIDE SEQUENCE [LARGE SCALE GENOMIC DNA]</scope>
    <source>
        <strain evidence="2 3">HEB18</strain>
    </source>
</reference>
<name>A0A317U8X3_9GAMM</name>